<proteinExistence type="predicted"/>
<dbReference type="GO" id="GO:0016740">
    <property type="term" value="F:transferase activity"/>
    <property type="evidence" value="ECO:0007669"/>
    <property type="project" value="UniProtKB-KW"/>
</dbReference>
<dbReference type="OrthoDB" id="9796381at2"/>
<dbReference type="RefSeq" id="WP_038282456.1">
    <property type="nucleotide sequence ID" value="NZ_JPME01000018.1"/>
</dbReference>
<dbReference type="Gene3D" id="3.40.630.30">
    <property type="match status" value="1"/>
</dbReference>
<keyword evidence="2" id="KW-1185">Reference proteome</keyword>
<name>A0A084JK54_9FIRM</name>
<organism evidence="1 2">
    <name type="scientific">Lacrimispora celerecrescens</name>
    <dbReference type="NCBI Taxonomy" id="29354"/>
    <lineage>
        <taxon>Bacteria</taxon>
        <taxon>Bacillati</taxon>
        <taxon>Bacillota</taxon>
        <taxon>Clostridia</taxon>
        <taxon>Lachnospirales</taxon>
        <taxon>Lachnospiraceae</taxon>
        <taxon>Lacrimispora</taxon>
    </lineage>
</organism>
<dbReference type="AlphaFoldDB" id="A0A084JK54"/>
<dbReference type="Proteomes" id="UP000028525">
    <property type="component" value="Unassembled WGS sequence"/>
</dbReference>
<dbReference type="STRING" id="29354.IO98_15295"/>
<dbReference type="EMBL" id="JPME01000018">
    <property type="protein sequence ID" value="KEZ89338.1"/>
    <property type="molecule type" value="Genomic_DNA"/>
</dbReference>
<reference evidence="1 2" key="1">
    <citation type="submission" date="2014-07" db="EMBL/GenBank/DDBJ databases">
        <title>Draft genome of Clostridium celerecrescens 152B isolated from sediments associated with methane hydrate from Krishna Godavari basin.</title>
        <authorList>
            <person name="Honkalas V.S."/>
            <person name="Dabir A.P."/>
            <person name="Arora P."/>
            <person name="Dhakephalkar P.K."/>
        </authorList>
    </citation>
    <scope>NUCLEOTIDE SEQUENCE [LARGE SCALE GENOMIC DNA]</scope>
    <source>
        <strain evidence="1 2">152B</strain>
    </source>
</reference>
<evidence type="ECO:0000313" key="2">
    <source>
        <dbReference type="Proteomes" id="UP000028525"/>
    </source>
</evidence>
<sequence length="163" mass="18467">MVIRRAVEEDVKAIMKIYEYARKFMIESGNPTQWSPAYPNMDVVERDIVNGNCYVCTEKETMVGTFAFIIGEEPTYHTIEQGNWHCDMPYGTIHRLAGSGQVKGVSKACFDFCKSKTDYLRIDTHADNVPMQAVVLKNGFKKCGIIHVTNGDPRIAFDYLSLN</sequence>
<dbReference type="InterPro" id="IPR016181">
    <property type="entry name" value="Acyl_CoA_acyltransferase"/>
</dbReference>
<comment type="caution">
    <text evidence="1">The sequence shown here is derived from an EMBL/GenBank/DDBJ whole genome shotgun (WGS) entry which is preliminary data.</text>
</comment>
<protein>
    <submittedName>
        <fullName evidence="1">Acetyltransferase</fullName>
    </submittedName>
</protein>
<gene>
    <name evidence="1" type="ORF">IO98_15295</name>
</gene>
<dbReference type="SUPFAM" id="SSF55729">
    <property type="entry name" value="Acyl-CoA N-acyltransferases (Nat)"/>
    <property type="match status" value="1"/>
</dbReference>
<evidence type="ECO:0000313" key="1">
    <source>
        <dbReference type="EMBL" id="KEZ89338.1"/>
    </source>
</evidence>
<accession>A0A084JK54</accession>
<keyword evidence="1" id="KW-0808">Transferase</keyword>